<dbReference type="AlphaFoldDB" id="A0A3Q3S9H9"/>
<reference evidence="3" key="2">
    <citation type="submission" date="2025-09" db="UniProtKB">
        <authorList>
            <consortium name="Ensembl"/>
        </authorList>
    </citation>
    <scope>IDENTIFICATION</scope>
</reference>
<dbReference type="Gene3D" id="1.10.533.10">
    <property type="entry name" value="Death Domain, Fas"/>
    <property type="match status" value="1"/>
</dbReference>
<dbReference type="Pfam" id="PF02758">
    <property type="entry name" value="PYRIN"/>
    <property type="match status" value="2"/>
</dbReference>
<feature type="domain" description="Pyrin" evidence="2">
    <location>
        <begin position="181"/>
        <end position="249"/>
    </location>
</feature>
<dbReference type="PROSITE" id="PS50168">
    <property type="entry name" value="DED"/>
    <property type="match status" value="1"/>
</dbReference>
<dbReference type="Ensembl" id="ENSMAMT00000020672.2">
    <property type="protein sequence ID" value="ENSMAMP00000020140.2"/>
    <property type="gene ID" value="ENSMAMG00000013561.2"/>
</dbReference>
<dbReference type="SMART" id="SM01289">
    <property type="entry name" value="PYRIN"/>
    <property type="match status" value="2"/>
</dbReference>
<dbReference type="InterPro" id="IPR036397">
    <property type="entry name" value="RNaseH_sf"/>
</dbReference>
<dbReference type="InterPro" id="IPR001875">
    <property type="entry name" value="DED_dom"/>
</dbReference>
<evidence type="ECO:0000313" key="4">
    <source>
        <dbReference type="Proteomes" id="UP000261640"/>
    </source>
</evidence>
<evidence type="ECO:0008006" key="5">
    <source>
        <dbReference type="Google" id="ProtNLM"/>
    </source>
</evidence>
<sequence>MGPEDILDILEDLGEDEFKKFKWFLEQEGIRRSQLEVARRPDTVSLMEQRYGLDGAVEVTKKVLEKIPRNDLVQSLFIFQQDNDPKHTAKITKEWLRNNSVTVLDWPSQSPDLNPIEDLWRDLKMAVHQRSPSDLTELERICKEEWQRIPKSRCDKPVASFPRRLMAVLAQKGLTMGPEDILDILEDLGEDEFKKFKWFLEQEGIRRSQLEGARRHDTVSLMVQRYELDGAVEVTKKVLEKIPRKDLVEAPNITVTAQDGSVSMAPQITGTHVSGDVNITVNMNVNNTPGKY</sequence>
<dbReference type="Gene3D" id="3.30.420.10">
    <property type="entry name" value="Ribonuclease H-like superfamily/Ribonuclease H"/>
    <property type="match status" value="1"/>
</dbReference>
<dbReference type="GO" id="GO:0042981">
    <property type="term" value="P:regulation of apoptotic process"/>
    <property type="evidence" value="ECO:0007669"/>
    <property type="project" value="InterPro"/>
</dbReference>
<organism evidence="3 4">
    <name type="scientific">Mastacembelus armatus</name>
    <name type="common">zig-zag eel</name>
    <dbReference type="NCBI Taxonomy" id="205130"/>
    <lineage>
        <taxon>Eukaryota</taxon>
        <taxon>Metazoa</taxon>
        <taxon>Chordata</taxon>
        <taxon>Craniata</taxon>
        <taxon>Vertebrata</taxon>
        <taxon>Euteleostomi</taxon>
        <taxon>Actinopterygii</taxon>
        <taxon>Neopterygii</taxon>
        <taxon>Teleostei</taxon>
        <taxon>Neoteleostei</taxon>
        <taxon>Acanthomorphata</taxon>
        <taxon>Anabantaria</taxon>
        <taxon>Synbranchiformes</taxon>
        <taxon>Mastacembelidae</taxon>
        <taxon>Mastacembelus</taxon>
    </lineage>
</organism>
<feature type="domain" description="DED" evidence="1">
    <location>
        <begin position="6"/>
        <end position="78"/>
    </location>
</feature>
<protein>
    <recommendedName>
        <fullName evidence="5">Tc1-like transposase DDE domain-containing protein</fullName>
    </recommendedName>
</protein>
<proteinExistence type="predicted"/>
<reference evidence="3" key="1">
    <citation type="submission" date="2025-08" db="UniProtKB">
        <authorList>
            <consortium name="Ensembl"/>
        </authorList>
    </citation>
    <scope>IDENTIFICATION</scope>
</reference>
<dbReference type="InterPro" id="IPR011029">
    <property type="entry name" value="DEATH-like_dom_sf"/>
</dbReference>
<name>A0A3Q3S9H9_9TELE</name>
<keyword evidence="4" id="KW-1185">Reference proteome</keyword>
<evidence type="ECO:0000313" key="3">
    <source>
        <dbReference type="Ensembl" id="ENSMAMP00000020140.2"/>
    </source>
</evidence>
<dbReference type="GO" id="GO:0003676">
    <property type="term" value="F:nucleic acid binding"/>
    <property type="evidence" value="ECO:0007669"/>
    <property type="project" value="InterPro"/>
</dbReference>
<dbReference type="InParanoid" id="A0A3Q3S9H9"/>
<accession>A0A3Q3S9H9</accession>
<evidence type="ECO:0000259" key="2">
    <source>
        <dbReference type="PROSITE" id="PS50824"/>
    </source>
</evidence>
<dbReference type="GeneTree" id="ENSGT01120000271870"/>
<feature type="domain" description="Pyrin" evidence="2">
    <location>
        <begin position="6"/>
        <end position="76"/>
    </location>
</feature>
<dbReference type="SUPFAM" id="SSF47986">
    <property type="entry name" value="DEATH domain"/>
    <property type="match status" value="2"/>
</dbReference>
<dbReference type="InterPro" id="IPR004020">
    <property type="entry name" value="DAPIN"/>
</dbReference>
<dbReference type="Proteomes" id="UP000261640">
    <property type="component" value="Unplaced"/>
</dbReference>
<dbReference type="Pfam" id="PF13358">
    <property type="entry name" value="DDE_3"/>
    <property type="match status" value="1"/>
</dbReference>
<dbReference type="PROSITE" id="PS50824">
    <property type="entry name" value="DAPIN"/>
    <property type="match status" value="2"/>
</dbReference>
<dbReference type="InterPro" id="IPR038717">
    <property type="entry name" value="Tc1-like_DDE_dom"/>
</dbReference>
<dbReference type="CDD" id="cd08321">
    <property type="entry name" value="Pyrin_ASC-like"/>
    <property type="match status" value="2"/>
</dbReference>
<evidence type="ECO:0000259" key="1">
    <source>
        <dbReference type="PROSITE" id="PS50168"/>
    </source>
</evidence>